<organism evidence="1">
    <name type="scientific">marine sediment metagenome</name>
    <dbReference type="NCBI Taxonomy" id="412755"/>
    <lineage>
        <taxon>unclassified sequences</taxon>
        <taxon>metagenomes</taxon>
        <taxon>ecological metagenomes</taxon>
    </lineage>
</organism>
<comment type="caution">
    <text evidence="1">The sequence shown here is derived from an EMBL/GenBank/DDBJ whole genome shotgun (WGS) entry which is preliminary data.</text>
</comment>
<evidence type="ECO:0000313" key="1">
    <source>
        <dbReference type="EMBL" id="KKN36161.1"/>
    </source>
</evidence>
<accession>A0A0F9SGR1</accession>
<evidence type="ECO:0008006" key="2">
    <source>
        <dbReference type="Google" id="ProtNLM"/>
    </source>
</evidence>
<dbReference type="AlphaFoldDB" id="A0A0F9SGR1"/>
<dbReference type="EMBL" id="LAZR01001985">
    <property type="protein sequence ID" value="KKN36161.1"/>
    <property type="molecule type" value="Genomic_DNA"/>
</dbReference>
<reference evidence="1" key="1">
    <citation type="journal article" date="2015" name="Nature">
        <title>Complex archaea that bridge the gap between prokaryotes and eukaryotes.</title>
        <authorList>
            <person name="Spang A."/>
            <person name="Saw J.H."/>
            <person name="Jorgensen S.L."/>
            <person name="Zaremba-Niedzwiedzka K."/>
            <person name="Martijn J."/>
            <person name="Lind A.E."/>
            <person name="van Eijk R."/>
            <person name="Schleper C."/>
            <person name="Guy L."/>
            <person name="Ettema T.J."/>
        </authorList>
    </citation>
    <scope>NUCLEOTIDE SEQUENCE</scope>
</reference>
<proteinExistence type="predicted"/>
<name>A0A0F9SGR1_9ZZZZ</name>
<protein>
    <recommendedName>
        <fullName evidence="2">Peptidase C39-like domain-containing protein</fullName>
    </recommendedName>
</protein>
<sequence length="205" mass="22524">MHPKERKWLVACGAFLAIAVILILMIVLASPASGAESNVAVDLPEEQRVRFRNMDGSCVQCSIGMLGVHMNQLAAELLLWSSPYGPAVRHGSGPSRVREYCNARGIPAFNVTGDTLPWVEWALLTGRGAAITWGRGHMVTAVGISPNRQLFAICDNNSPYRIQWVDRNTFVTKHGNRWAVIVRGPRPPGVPAVYPWWNLSIGATR</sequence>
<gene>
    <name evidence="1" type="ORF">LCGC14_0776440</name>
</gene>